<feature type="transmembrane region" description="Helical" evidence="1">
    <location>
        <begin position="80"/>
        <end position="98"/>
    </location>
</feature>
<dbReference type="Proteomes" id="UP000275232">
    <property type="component" value="Unassembled WGS sequence"/>
</dbReference>
<feature type="transmembrane region" description="Helical" evidence="1">
    <location>
        <begin position="21"/>
        <end position="39"/>
    </location>
</feature>
<feature type="transmembrane region" description="Helical" evidence="1">
    <location>
        <begin position="51"/>
        <end position="68"/>
    </location>
</feature>
<feature type="transmembrane region" description="Helical" evidence="1">
    <location>
        <begin position="338"/>
        <end position="366"/>
    </location>
</feature>
<feature type="transmembrane region" description="Helical" evidence="1">
    <location>
        <begin position="135"/>
        <end position="153"/>
    </location>
</feature>
<accession>A0A3N5DA38</accession>
<keyword evidence="1" id="KW-1133">Transmembrane helix</keyword>
<organism evidence="2 3">
    <name type="scientific">Aurantiacibacter spongiae</name>
    <dbReference type="NCBI Taxonomy" id="2488860"/>
    <lineage>
        <taxon>Bacteria</taxon>
        <taxon>Pseudomonadati</taxon>
        <taxon>Pseudomonadota</taxon>
        <taxon>Alphaproteobacteria</taxon>
        <taxon>Sphingomonadales</taxon>
        <taxon>Erythrobacteraceae</taxon>
        <taxon>Aurantiacibacter</taxon>
    </lineage>
</organism>
<feature type="transmembrane region" description="Helical" evidence="1">
    <location>
        <begin position="259"/>
        <end position="278"/>
    </location>
</feature>
<feature type="transmembrane region" description="Helical" evidence="1">
    <location>
        <begin position="191"/>
        <end position="210"/>
    </location>
</feature>
<evidence type="ECO:0000256" key="1">
    <source>
        <dbReference type="SAM" id="Phobius"/>
    </source>
</evidence>
<dbReference type="EMBL" id="RPFZ01000001">
    <property type="protein sequence ID" value="RPF71518.1"/>
    <property type="molecule type" value="Genomic_DNA"/>
</dbReference>
<dbReference type="AlphaFoldDB" id="A0A3N5DA38"/>
<evidence type="ECO:0008006" key="4">
    <source>
        <dbReference type="Google" id="ProtNLM"/>
    </source>
</evidence>
<feature type="transmembrane region" description="Helical" evidence="1">
    <location>
        <begin position="378"/>
        <end position="400"/>
    </location>
</feature>
<keyword evidence="1" id="KW-0812">Transmembrane</keyword>
<protein>
    <recommendedName>
        <fullName evidence="4">O-antigen ligase domain-containing protein</fullName>
    </recommendedName>
</protein>
<evidence type="ECO:0000313" key="3">
    <source>
        <dbReference type="Proteomes" id="UP000275232"/>
    </source>
</evidence>
<keyword evidence="1" id="KW-0472">Membrane</keyword>
<gene>
    <name evidence="2" type="ORF">EG799_07745</name>
</gene>
<keyword evidence="3" id="KW-1185">Reference proteome</keyword>
<comment type="caution">
    <text evidence="2">The sequence shown here is derived from an EMBL/GenBank/DDBJ whole genome shotgun (WGS) entry which is preliminary data.</text>
</comment>
<feature type="transmembrane region" description="Helical" evidence="1">
    <location>
        <begin position="406"/>
        <end position="423"/>
    </location>
</feature>
<evidence type="ECO:0000313" key="2">
    <source>
        <dbReference type="EMBL" id="RPF71518.1"/>
    </source>
</evidence>
<sequence length="434" mass="47146">MASVPAPVSNDDRRQHAEATGPVRMTGAYVGAILIYAMLMPPQFSVSVGDILLPLFRIVLLVSIPYVLRSLQAGRWRWRVVDSLVLVAALWIFVALYQNTGLSTALSTGGGQVIEIALSYFLARSCITSVRHLRFMLVMSAPGLIVVGGLMALESVSRTLIIQPLAAQIMGDNYIGRPIERLGLLRTPGPFAHPILGGVFLCSFLPIYALSSLRGWPRIAGLLASFCGFFSISSAAILALVSGTALVGYNFLVERVRKASWRLLLLIGGVFLFVAQFATEAGAFRLLVRYASLNSASAFNRVLIWRYGSASVENNPLFGSGIDQWERPVWMQASVDNYWLLLAIQYGILPPLLLIVGTIVALVSISRAAKRHSIIDRRLLVGVAVSLAVFAFGLVSVAAWLSLQTWYFFLLGSCVSLGTLGLRSSPATLAERRT</sequence>
<name>A0A3N5DA38_9SPHN</name>
<dbReference type="RefSeq" id="WP_123880052.1">
    <property type="nucleotide sequence ID" value="NZ_RPFZ01000001.1"/>
</dbReference>
<proteinExistence type="predicted"/>
<feature type="transmembrane region" description="Helical" evidence="1">
    <location>
        <begin position="222"/>
        <end position="247"/>
    </location>
</feature>
<dbReference type="OrthoDB" id="264250at2"/>
<reference evidence="2 3" key="1">
    <citation type="submission" date="2018-11" db="EMBL/GenBank/DDBJ databases">
        <title>Erythrobacter spongiae sp. nov., isolated from a marine sponge.</title>
        <authorList>
            <person name="Zhuang L."/>
            <person name="Luo L."/>
        </authorList>
    </citation>
    <scope>NUCLEOTIDE SEQUENCE [LARGE SCALE GENOMIC DNA]</scope>
    <source>
        <strain evidence="2 3">HN-E23</strain>
    </source>
</reference>